<proteinExistence type="predicted"/>
<sequence>MNLVAIMIVLLLLLFMFHVVMQCDGLAFVFVELRTLSTSGSVY</sequence>
<protein>
    <submittedName>
        <fullName evidence="1">Uncharacterized protein</fullName>
    </submittedName>
</protein>
<evidence type="ECO:0000313" key="1">
    <source>
        <dbReference type="EMBL" id="JAD51623.1"/>
    </source>
</evidence>
<name>A0A0A9AP64_ARUDO</name>
<dbReference type="AlphaFoldDB" id="A0A0A9AP64"/>
<reference evidence="1" key="2">
    <citation type="journal article" date="2015" name="Data Brief">
        <title>Shoot transcriptome of the giant reed, Arundo donax.</title>
        <authorList>
            <person name="Barrero R.A."/>
            <person name="Guerrero F.D."/>
            <person name="Moolhuijzen P."/>
            <person name="Goolsby J.A."/>
            <person name="Tidwell J."/>
            <person name="Bellgard S.E."/>
            <person name="Bellgard M.I."/>
        </authorList>
    </citation>
    <scope>NUCLEOTIDE SEQUENCE</scope>
    <source>
        <tissue evidence="1">Shoot tissue taken approximately 20 cm above the soil surface</tissue>
    </source>
</reference>
<dbReference type="EMBL" id="GBRH01246272">
    <property type="protein sequence ID" value="JAD51623.1"/>
    <property type="molecule type" value="Transcribed_RNA"/>
</dbReference>
<accession>A0A0A9AP64</accession>
<organism evidence="1">
    <name type="scientific">Arundo donax</name>
    <name type="common">Giant reed</name>
    <name type="synonym">Donax arundinaceus</name>
    <dbReference type="NCBI Taxonomy" id="35708"/>
    <lineage>
        <taxon>Eukaryota</taxon>
        <taxon>Viridiplantae</taxon>
        <taxon>Streptophyta</taxon>
        <taxon>Embryophyta</taxon>
        <taxon>Tracheophyta</taxon>
        <taxon>Spermatophyta</taxon>
        <taxon>Magnoliopsida</taxon>
        <taxon>Liliopsida</taxon>
        <taxon>Poales</taxon>
        <taxon>Poaceae</taxon>
        <taxon>PACMAD clade</taxon>
        <taxon>Arundinoideae</taxon>
        <taxon>Arundineae</taxon>
        <taxon>Arundo</taxon>
    </lineage>
</organism>
<reference evidence="1" key="1">
    <citation type="submission" date="2014-09" db="EMBL/GenBank/DDBJ databases">
        <authorList>
            <person name="Magalhaes I.L.F."/>
            <person name="Oliveira U."/>
            <person name="Santos F.R."/>
            <person name="Vidigal T.H.D.A."/>
            <person name="Brescovit A.D."/>
            <person name="Santos A.J."/>
        </authorList>
    </citation>
    <scope>NUCLEOTIDE SEQUENCE</scope>
    <source>
        <tissue evidence="1">Shoot tissue taken approximately 20 cm above the soil surface</tissue>
    </source>
</reference>